<dbReference type="InterPro" id="IPR012318">
    <property type="entry name" value="HTH_CRP"/>
</dbReference>
<dbReference type="GO" id="GO:0003677">
    <property type="term" value="F:DNA binding"/>
    <property type="evidence" value="ECO:0007669"/>
    <property type="project" value="UniProtKB-UniRule"/>
</dbReference>
<gene>
    <name evidence="6" type="primary">hutC</name>
    <name evidence="6" type="ORF">CVO77_14555</name>
</gene>
<dbReference type="Pfam" id="PF07702">
    <property type="entry name" value="UTRA"/>
    <property type="match status" value="1"/>
</dbReference>
<dbReference type="CDD" id="cd07377">
    <property type="entry name" value="WHTH_GntR"/>
    <property type="match status" value="1"/>
</dbReference>
<dbReference type="GO" id="GO:0045892">
    <property type="term" value="P:negative regulation of DNA-templated transcription"/>
    <property type="evidence" value="ECO:0007669"/>
    <property type="project" value="UniProtKB-UniRule"/>
</dbReference>
<dbReference type="PROSITE" id="PS50949">
    <property type="entry name" value="HTH_GNTR"/>
    <property type="match status" value="1"/>
</dbReference>
<keyword evidence="3" id="KW-0804">Transcription</keyword>
<evidence type="ECO:0000256" key="4">
    <source>
        <dbReference type="NCBIfam" id="TIGR02018"/>
    </source>
</evidence>
<evidence type="ECO:0000313" key="6">
    <source>
        <dbReference type="EMBL" id="PQM26279.1"/>
    </source>
</evidence>
<evidence type="ECO:0000259" key="5">
    <source>
        <dbReference type="PROSITE" id="PS50949"/>
    </source>
</evidence>
<dbReference type="OrthoDB" id="9808698at2"/>
<reference evidence="7" key="1">
    <citation type="submission" date="2017-11" db="EMBL/GenBank/DDBJ databases">
        <title>The complete genome sequence of Sphingopyxis pomeranensis sp. nov. strain WS5A3p.</title>
        <authorList>
            <person name="Kaminski M.A."/>
        </authorList>
    </citation>
    <scope>NUCLEOTIDE SEQUENCE [LARGE SCALE GENOMIC DNA]</scope>
    <source>
        <strain evidence="7">WS5A3p</strain>
    </source>
</reference>
<dbReference type="PANTHER" id="PTHR44846">
    <property type="entry name" value="MANNOSYL-D-GLYCERATE TRANSPORT/METABOLISM SYSTEM REPRESSOR MNGR-RELATED"/>
    <property type="match status" value="1"/>
</dbReference>
<dbReference type="AlphaFoldDB" id="A0A2S8B1Y9"/>
<accession>A0A2S8B1Y9</accession>
<dbReference type="Gene3D" id="3.40.1410.10">
    <property type="entry name" value="Chorismate lyase-like"/>
    <property type="match status" value="1"/>
</dbReference>
<dbReference type="GO" id="GO:0006547">
    <property type="term" value="P:L-histidine metabolic process"/>
    <property type="evidence" value="ECO:0007669"/>
    <property type="project" value="UniProtKB-UniRule"/>
</dbReference>
<keyword evidence="1" id="KW-0805">Transcription regulation</keyword>
<dbReference type="InterPro" id="IPR036388">
    <property type="entry name" value="WH-like_DNA-bd_sf"/>
</dbReference>
<dbReference type="Proteomes" id="UP000238954">
    <property type="component" value="Chromosome"/>
</dbReference>
<dbReference type="InterPro" id="IPR010248">
    <property type="entry name" value="His_ut_repres"/>
</dbReference>
<dbReference type="PANTHER" id="PTHR44846:SF16">
    <property type="entry name" value="TRANSCRIPTIONAL REGULATOR PHNF-RELATED"/>
    <property type="match status" value="1"/>
</dbReference>
<dbReference type="EMBL" id="PHFW01000003">
    <property type="protein sequence ID" value="PQM26279.1"/>
    <property type="molecule type" value="Genomic_DNA"/>
</dbReference>
<dbReference type="InterPro" id="IPR028978">
    <property type="entry name" value="Chorismate_lyase_/UTRA_dom_sf"/>
</dbReference>
<evidence type="ECO:0000256" key="2">
    <source>
        <dbReference type="ARBA" id="ARBA00023125"/>
    </source>
</evidence>
<dbReference type="NCBIfam" id="TIGR02018">
    <property type="entry name" value="his_ut_repres"/>
    <property type="match status" value="1"/>
</dbReference>
<proteinExistence type="predicted"/>
<dbReference type="PRINTS" id="PR00035">
    <property type="entry name" value="HTHGNTR"/>
</dbReference>
<dbReference type="FunFam" id="1.10.10.10:FF:000079">
    <property type="entry name" value="GntR family transcriptional regulator"/>
    <property type="match status" value="1"/>
</dbReference>
<sequence>MKQSNAIHAQIRRDIEARIMSGDLSPGTRIPYEHQLMASYGCSRMTVNRALRALIEAGLLESRRRAGTFVSHPRIHRAALEIPDIRDEIAGQGEAYRLDLDRREVRAATEEDRRLLQIEGGEVLALECRHHAGGRAYALERRLINLAAVPEAADIDFAVEPPGSWLLAHVPWTEAEHRITAFNAGAKELVALGISAGAACMALERWTWRGAERITYARQVFPGDRYALVAHFCP</sequence>
<dbReference type="Pfam" id="PF00392">
    <property type="entry name" value="GntR"/>
    <property type="match status" value="1"/>
</dbReference>
<dbReference type="SMART" id="SM00345">
    <property type="entry name" value="HTH_GNTR"/>
    <property type="match status" value="1"/>
</dbReference>
<protein>
    <recommendedName>
        <fullName evidence="4">Histidine utilization repressor</fullName>
    </recommendedName>
</protein>
<dbReference type="Gene3D" id="1.10.10.10">
    <property type="entry name" value="Winged helix-like DNA-binding domain superfamily/Winged helix DNA-binding domain"/>
    <property type="match status" value="1"/>
</dbReference>
<keyword evidence="2" id="KW-0238">DNA-binding</keyword>
<dbReference type="InterPro" id="IPR000524">
    <property type="entry name" value="Tscrpt_reg_HTH_GntR"/>
</dbReference>
<dbReference type="InterPro" id="IPR011663">
    <property type="entry name" value="UTRA"/>
</dbReference>
<name>A0A2S8B1Y9_9SPHN</name>
<dbReference type="InterPro" id="IPR036390">
    <property type="entry name" value="WH_DNA-bd_sf"/>
</dbReference>
<dbReference type="RefSeq" id="WP_105999656.1">
    <property type="nucleotide sequence ID" value="NZ_CM009578.1"/>
</dbReference>
<evidence type="ECO:0000256" key="3">
    <source>
        <dbReference type="ARBA" id="ARBA00023163"/>
    </source>
</evidence>
<keyword evidence="7" id="KW-1185">Reference proteome</keyword>
<comment type="caution">
    <text evidence="6">The sequence shown here is derived from an EMBL/GenBank/DDBJ whole genome shotgun (WGS) entry which is preliminary data.</text>
</comment>
<dbReference type="SMART" id="SM00419">
    <property type="entry name" value="HTH_CRP"/>
    <property type="match status" value="1"/>
</dbReference>
<dbReference type="GO" id="GO:0003700">
    <property type="term" value="F:DNA-binding transcription factor activity"/>
    <property type="evidence" value="ECO:0007669"/>
    <property type="project" value="UniProtKB-UniRule"/>
</dbReference>
<evidence type="ECO:0000256" key="1">
    <source>
        <dbReference type="ARBA" id="ARBA00023015"/>
    </source>
</evidence>
<dbReference type="InterPro" id="IPR050679">
    <property type="entry name" value="Bact_HTH_transcr_reg"/>
</dbReference>
<dbReference type="SUPFAM" id="SSF46785">
    <property type="entry name" value="Winged helix' DNA-binding domain"/>
    <property type="match status" value="1"/>
</dbReference>
<dbReference type="SUPFAM" id="SSF64288">
    <property type="entry name" value="Chorismate lyase-like"/>
    <property type="match status" value="1"/>
</dbReference>
<evidence type="ECO:0000313" key="7">
    <source>
        <dbReference type="Proteomes" id="UP000238954"/>
    </source>
</evidence>
<dbReference type="SMART" id="SM00866">
    <property type="entry name" value="UTRA"/>
    <property type="match status" value="1"/>
</dbReference>
<feature type="domain" description="HTH gntR-type" evidence="5">
    <location>
        <begin position="5"/>
        <end position="73"/>
    </location>
</feature>
<organism evidence="6 7">
    <name type="scientific">Sphingopyxis lindanitolerans</name>
    <dbReference type="NCBI Taxonomy" id="2054227"/>
    <lineage>
        <taxon>Bacteria</taxon>
        <taxon>Pseudomonadati</taxon>
        <taxon>Pseudomonadota</taxon>
        <taxon>Alphaproteobacteria</taxon>
        <taxon>Sphingomonadales</taxon>
        <taxon>Sphingomonadaceae</taxon>
        <taxon>Sphingopyxis</taxon>
    </lineage>
</organism>